<dbReference type="KEGG" id="pmq:PM3016_2626"/>
<dbReference type="Pfam" id="PF17765">
    <property type="entry name" value="MLTR_LBD"/>
    <property type="match status" value="1"/>
</dbReference>
<dbReference type="EMBL" id="CP003235">
    <property type="protein sequence ID" value="AFC29508.1"/>
    <property type="molecule type" value="Genomic_DNA"/>
</dbReference>
<dbReference type="Gene3D" id="3.30.450.180">
    <property type="match status" value="1"/>
</dbReference>
<dbReference type="RefSeq" id="WP_014369806.1">
    <property type="nucleotide sequence ID" value="NC_016935.1"/>
</dbReference>
<dbReference type="Proteomes" id="UP000007523">
    <property type="component" value="Chromosome"/>
</dbReference>
<gene>
    <name evidence="2" type="ORF">PM3016_2626</name>
</gene>
<dbReference type="SMART" id="SM00530">
    <property type="entry name" value="HTH_XRE"/>
    <property type="match status" value="1"/>
</dbReference>
<organism evidence="2 3">
    <name type="scientific">Paenibacillus mucilaginosus 3016</name>
    <dbReference type="NCBI Taxonomy" id="1116391"/>
    <lineage>
        <taxon>Bacteria</taxon>
        <taxon>Bacillati</taxon>
        <taxon>Bacillota</taxon>
        <taxon>Bacilli</taxon>
        <taxon>Bacillales</taxon>
        <taxon>Paenibacillaceae</taxon>
        <taxon>Paenibacillus</taxon>
    </lineage>
</organism>
<dbReference type="CDD" id="cd00093">
    <property type="entry name" value="HTH_XRE"/>
    <property type="match status" value="1"/>
</dbReference>
<name>H6NF99_9BACL</name>
<dbReference type="InterPro" id="IPR041413">
    <property type="entry name" value="MLTR_LBD"/>
</dbReference>
<dbReference type="InterPro" id="IPR001387">
    <property type="entry name" value="Cro/C1-type_HTH"/>
</dbReference>
<accession>H6NF99</accession>
<dbReference type="GO" id="GO:0003677">
    <property type="term" value="F:DNA binding"/>
    <property type="evidence" value="ECO:0007669"/>
    <property type="project" value="InterPro"/>
</dbReference>
<dbReference type="PANTHER" id="PTHR35010">
    <property type="entry name" value="BLL4672 PROTEIN-RELATED"/>
    <property type="match status" value="1"/>
</dbReference>
<sequence>MAGREAAMRPAEADSRAKLLGDFLKSRRERLQPEQAGITGSFGRRRTPGLRREEVAYLAGVSATYYTWLEQGREVTASREVIGSIGRALQLSGDEMTHLLRLASPEAAEPPAPEEEGFSPEWQRIIDQLAYPSFISNDRTEVLAWNRAASVVIADFASMEPGDRVMMRLLFEDAGLWDRLVNRDEFAAYSAAVFRTYCDKHRSDPWFGETVERLCASSPVFEELWRRHDIQLKKIARISLIAPGAGELAFEIHSFASLNGRTDLHCCVYTPVAGTETESKLMSLLGST</sequence>
<protein>
    <submittedName>
        <fullName evidence="2">Helix-turn-helix domain-containing protein</fullName>
    </submittedName>
</protein>
<dbReference type="Pfam" id="PF13560">
    <property type="entry name" value="HTH_31"/>
    <property type="match status" value="1"/>
</dbReference>
<dbReference type="Gene3D" id="1.10.260.40">
    <property type="entry name" value="lambda repressor-like DNA-binding domains"/>
    <property type="match status" value="1"/>
</dbReference>
<dbReference type="InterPro" id="IPR010982">
    <property type="entry name" value="Lambda_DNA-bd_dom_sf"/>
</dbReference>
<reference evidence="2 3" key="1">
    <citation type="journal article" date="2012" name="J. Bacteriol.">
        <title>Complete Genome Sequence of Paenibacillus mucilaginosus 3016, a Bacterium Functional as Microbial Fertilizer.</title>
        <authorList>
            <person name="Ma M."/>
            <person name="Wang Z."/>
            <person name="Li L."/>
            <person name="Jiang X."/>
            <person name="Guan D."/>
            <person name="Cao F."/>
            <person name="Chen H."/>
            <person name="Wang X."/>
            <person name="Shen D."/>
            <person name="Du B."/>
            <person name="Li J."/>
        </authorList>
    </citation>
    <scope>NUCLEOTIDE SEQUENCE [LARGE SCALE GENOMIC DNA]</scope>
    <source>
        <strain evidence="2 3">3016</strain>
    </source>
</reference>
<evidence type="ECO:0000313" key="3">
    <source>
        <dbReference type="Proteomes" id="UP000007523"/>
    </source>
</evidence>
<proteinExistence type="predicted"/>
<feature type="domain" description="HTH cro/C1-type" evidence="1">
    <location>
        <begin position="23"/>
        <end position="96"/>
    </location>
</feature>
<keyword evidence="3" id="KW-1185">Reference proteome</keyword>
<dbReference type="SUPFAM" id="SSF47413">
    <property type="entry name" value="lambda repressor-like DNA-binding domains"/>
    <property type="match status" value="1"/>
</dbReference>
<evidence type="ECO:0000259" key="1">
    <source>
        <dbReference type="SMART" id="SM00530"/>
    </source>
</evidence>
<dbReference type="HOGENOM" id="CLU_057862_1_0_9"/>
<dbReference type="STRING" id="1116391.PM3016_2626"/>
<evidence type="ECO:0000313" key="2">
    <source>
        <dbReference type="EMBL" id="AFC29508.1"/>
    </source>
</evidence>
<dbReference type="AlphaFoldDB" id="H6NF99"/>